<keyword evidence="3 7" id="KW-0479">Metal-binding</keyword>
<dbReference type="Pfam" id="PF03150">
    <property type="entry name" value="CCP_MauG"/>
    <property type="match status" value="1"/>
</dbReference>
<dbReference type="AlphaFoldDB" id="A0A7K1XXS4"/>
<evidence type="ECO:0000256" key="3">
    <source>
        <dbReference type="ARBA" id="ARBA00022723"/>
    </source>
</evidence>
<evidence type="ECO:0000256" key="2">
    <source>
        <dbReference type="ARBA" id="ARBA00022617"/>
    </source>
</evidence>
<name>A0A7K1XXS4_9SPHI</name>
<proteinExistence type="predicted"/>
<dbReference type="PANTHER" id="PTHR30600">
    <property type="entry name" value="CYTOCHROME C PEROXIDASE-RELATED"/>
    <property type="match status" value="1"/>
</dbReference>
<dbReference type="PROSITE" id="PS51007">
    <property type="entry name" value="CYTC"/>
    <property type="match status" value="1"/>
</dbReference>
<dbReference type="InterPro" id="IPR036909">
    <property type="entry name" value="Cyt_c-like_dom_sf"/>
</dbReference>
<dbReference type="GO" id="GO:0004130">
    <property type="term" value="F:cytochrome-c peroxidase activity"/>
    <property type="evidence" value="ECO:0007669"/>
    <property type="project" value="TreeGrafter"/>
</dbReference>
<evidence type="ECO:0000256" key="7">
    <source>
        <dbReference type="PROSITE-ProRule" id="PRU00433"/>
    </source>
</evidence>
<dbReference type="Gene3D" id="1.10.760.10">
    <property type="entry name" value="Cytochrome c-like domain"/>
    <property type="match status" value="2"/>
</dbReference>
<dbReference type="GO" id="GO:0020037">
    <property type="term" value="F:heme binding"/>
    <property type="evidence" value="ECO:0007669"/>
    <property type="project" value="InterPro"/>
</dbReference>
<dbReference type="SUPFAM" id="SSF46626">
    <property type="entry name" value="Cytochrome c"/>
    <property type="match status" value="2"/>
</dbReference>
<evidence type="ECO:0000256" key="4">
    <source>
        <dbReference type="ARBA" id="ARBA00022729"/>
    </source>
</evidence>
<keyword evidence="4" id="KW-0732">Signal</keyword>
<evidence type="ECO:0000313" key="10">
    <source>
        <dbReference type="Proteomes" id="UP000451233"/>
    </source>
</evidence>
<dbReference type="GO" id="GO:0046872">
    <property type="term" value="F:metal ion binding"/>
    <property type="evidence" value="ECO:0007669"/>
    <property type="project" value="UniProtKB-KW"/>
</dbReference>
<dbReference type="GO" id="GO:0009055">
    <property type="term" value="F:electron transfer activity"/>
    <property type="evidence" value="ECO:0007669"/>
    <property type="project" value="InterPro"/>
</dbReference>
<evidence type="ECO:0000256" key="1">
    <source>
        <dbReference type="ARBA" id="ARBA00004196"/>
    </source>
</evidence>
<dbReference type="GO" id="GO:0030313">
    <property type="term" value="C:cell envelope"/>
    <property type="evidence" value="ECO:0007669"/>
    <property type="project" value="UniProtKB-SubCell"/>
</dbReference>
<dbReference type="RefSeq" id="WP_160906608.1">
    <property type="nucleotide sequence ID" value="NZ_WVHS01000002.1"/>
</dbReference>
<reference evidence="9 10" key="1">
    <citation type="submission" date="2019-11" db="EMBL/GenBank/DDBJ databases">
        <title>Pedobacter sp. HMF7056 Genome sequencing and assembly.</title>
        <authorList>
            <person name="Kang H."/>
            <person name="Kim H."/>
            <person name="Joh K."/>
        </authorList>
    </citation>
    <scope>NUCLEOTIDE SEQUENCE [LARGE SCALE GENOMIC DNA]</scope>
    <source>
        <strain evidence="9 10">HMF7056</strain>
    </source>
</reference>
<sequence length="601" mass="66375">MYKVITILIIAAFISISLAWNGPRNTIGVTNGVTYFREQLAVFAGANKRLYAAIDKINGDTLSVLRAKQALINCRVSYKKIAFFTAYFFPSETRFYNAAPKFEVEEPTLELVEPMGLQQIETMLYDDDLPAAKPALLAQCEALCTSADDLGALLYGFEATDARLLESVRVELIRLSSLYISGYDAPMLKSGIVETAAATRAISAVLEPYFRKDTLAAGTLRRLTAHSLAYLEAHPDFDSFNRMEYLVKFALPMQKQLGLFTRRLGLELNTSPFLDYRADHIYRPGAINLAGAHDAAGRQKVMLGRLLFADRALSGNGSVSCASCHQPGNYFADRLAKSPSLHRDSVLKRNTPTLLYAGKQHTQFWDGRAGSLQNQVHEVIFNPLEMGGNNAALSERVLKKEKYRHLFAASFPGKRLRDMGIREVSAALSAFVTQLGDLSSPFDRYLAGESKAMTPRQVAGFNLFMGKAQCGTCHFPPYFNSLVPPLYDLSEVEIPGTPATPDFKKPVADTDRGRFAQFRIRYYDGAFKTPTVRNAAETGPYMHHGAFVTLDQVIEFYNLGGGRGIGLDVPDQTLSAKPLGLTPTETAAIKSFIESLTDKRN</sequence>
<gene>
    <name evidence="9" type="ORF">GS398_09955</name>
</gene>
<keyword evidence="10" id="KW-1185">Reference proteome</keyword>
<keyword evidence="2 7" id="KW-0349">Heme</keyword>
<feature type="domain" description="Cytochrome c" evidence="8">
    <location>
        <begin position="455"/>
        <end position="597"/>
    </location>
</feature>
<keyword evidence="9" id="KW-0575">Peroxidase</keyword>
<accession>A0A7K1XXS4</accession>
<protein>
    <submittedName>
        <fullName evidence="9">Cytochrome C peroxidase</fullName>
    </submittedName>
</protein>
<comment type="caution">
    <text evidence="9">The sequence shown here is derived from an EMBL/GenBank/DDBJ whole genome shotgun (WGS) entry which is preliminary data.</text>
</comment>
<evidence type="ECO:0000256" key="6">
    <source>
        <dbReference type="ARBA" id="ARBA00023004"/>
    </source>
</evidence>
<keyword evidence="5" id="KW-0560">Oxidoreductase</keyword>
<dbReference type="EMBL" id="WVHS01000002">
    <property type="protein sequence ID" value="MXV15628.1"/>
    <property type="molecule type" value="Genomic_DNA"/>
</dbReference>
<evidence type="ECO:0000313" key="9">
    <source>
        <dbReference type="EMBL" id="MXV15628.1"/>
    </source>
</evidence>
<dbReference type="PANTHER" id="PTHR30600:SF10">
    <property type="entry name" value="BLL6722 PROTEIN"/>
    <property type="match status" value="1"/>
</dbReference>
<organism evidence="9 10">
    <name type="scientific">Hufsiella ginkgonis</name>
    <dbReference type="NCBI Taxonomy" id="2695274"/>
    <lineage>
        <taxon>Bacteria</taxon>
        <taxon>Pseudomonadati</taxon>
        <taxon>Bacteroidota</taxon>
        <taxon>Sphingobacteriia</taxon>
        <taxon>Sphingobacteriales</taxon>
        <taxon>Sphingobacteriaceae</taxon>
        <taxon>Hufsiella</taxon>
    </lineage>
</organism>
<dbReference type="Gene3D" id="1.20.1420.20">
    <property type="entry name" value="M75 peptidase, HXXE motif"/>
    <property type="match status" value="1"/>
</dbReference>
<dbReference type="Proteomes" id="UP000451233">
    <property type="component" value="Unassembled WGS sequence"/>
</dbReference>
<comment type="subcellular location">
    <subcellularLocation>
        <location evidence="1">Cell envelope</location>
    </subcellularLocation>
</comment>
<dbReference type="InterPro" id="IPR004852">
    <property type="entry name" value="Di-haem_cyt_c_peroxidsae"/>
</dbReference>
<dbReference type="InterPro" id="IPR009056">
    <property type="entry name" value="Cyt_c-like_dom"/>
</dbReference>
<evidence type="ECO:0000256" key="5">
    <source>
        <dbReference type="ARBA" id="ARBA00023002"/>
    </source>
</evidence>
<evidence type="ECO:0000259" key="8">
    <source>
        <dbReference type="PROSITE" id="PS51007"/>
    </source>
</evidence>
<dbReference type="InterPro" id="IPR038352">
    <property type="entry name" value="Imelysin_sf"/>
</dbReference>
<keyword evidence="6 7" id="KW-0408">Iron</keyword>
<dbReference type="InterPro" id="IPR051395">
    <property type="entry name" value="Cytochrome_c_Peroxidase/MauG"/>
</dbReference>